<feature type="compositionally biased region" description="Basic residues" evidence="1">
    <location>
        <begin position="53"/>
        <end position="70"/>
    </location>
</feature>
<feature type="region of interest" description="Disordered" evidence="1">
    <location>
        <begin position="1"/>
        <end position="82"/>
    </location>
</feature>
<feature type="compositionally biased region" description="Pro residues" evidence="1">
    <location>
        <begin position="22"/>
        <end position="50"/>
    </location>
</feature>
<name>A0A8S9NS36_BRACR</name>
<organism evidence="2 3">
    <name type="scientific">Brassica cretica</name>
    <name type="common">Mustard</name>
    <dbReference type="NCBI Taxonomy" id="69181"/>
    <lineage>
        <taxon>Eukaryota</taxon>
        <taxon>Viridiplantae</taxon>
        <taxon>Streptophyta</taxon>
        <taxon>Embryophyta</taxon>
        <taxon>Tracheophyta</taxon>
        <taxon>Spermatophyta</taxon>
        <taxon>Magnoliopsida</taxon>
        <taxon>eudicotyledons</taxon>
        <taxon>Gunneridae</taxon>
        <taxon>Pentapetalae</taxon>
        <taxon>rosids</taxon>
        <taxon>malvids</taxon>
        <taxon>Brassicales</taxon>
        <taxon>Brassicaceae</taxon>
        <taxon>Brassiceae</taxon>
        <taxon>Brassica</taxon>
    </lineage>
</organism>
<accession>A0A8S9NS36</accession>
<dbReference type="EMBL" id="QGKX02001621">
    <property type="protein sequence ID" value="KAF3503869.1"/>
    <property type="molecule type" value="Genomic_DNA"/>
</dbReference>
<evidence type="ECO:0000313" key="2">
    <source>
        <dbReference type="EMBL" id="KAF3503869.1"/>
    </source>
</evidence>
<comment type="caution">
    <text evidence="2">The sequence shown here is derived from an EMBL/GenBank/DDBJ whole genome shotgun (WGS) entry which is preliminary data.</text>
</comment>
<protein>
    <submittedName>
        <fullName evidence="2">Uncharacterized protein</fullName>
    </submittedName>
</protein>
<evidence type="ECO:0000256" key="1">
    <source>
        <dbReference type="SAM" id="MobiDB-lite"/>
    </source>
</evidence>
<dbReference type="AlphaFoldDB" id="A0A8S9NS36"/>
<reference evidence="2" key="1">
    <citation type="submission" date="2019-12" db="EMBL/GenBank/DDBJ databases">
        <title>Genome sequencing and annotation of Brassica cretica.</title>
        <authorList>
            <person name="Studholme D.J."/>
            <person name="Sarris P."/>
        </authorList>
    </citation>
    <scope>NUCLEOTIDE SEQUENCE</scope>
    <source>
        <strain evidence="2">PFS-109/04</strain>
        <tissue evidence="2">Leaf</tissue>
    </source>
</reference>
<gene>
    <name evidence="2" type="ORF">F2Q69_00045081</name>
</gene>
<proteinExistence type="predicted"/>
<dbReference type="Proteomes" id="UP000712600">
    <property type="component" value="Unassembled WGS sequence"/>
</dbReference>
<evidence type="ECO:0000313" key="3">
    <source>
        <dbReference type="Proteomes" id="UP000712600"/>
    </source>
</evidence>
<sequence length="99" mass="10973">MYKDLTSLPAGHSNPELYCNDPIPPSPLLSPTPPFSPSFPPSPPSFPPSPSSKIHKLRKRERKREKKKKKGESSAELVAGASTRQDVVKLVTTIIRNQR</sequence>